<evidence type="ECO:0000313" key="2">
    <source>
        <dbReference type="Proteomes" id="UP000620262"/>
    </source>
</evidence>
<organism evidence="1 2">
    <name type="scientific">Rhizobium viscosum</name>
    <name type="common">Arthrobacter viscosus</name>
    <dbReference type="NCBI Taxonomy" id="1673"/>
    <lineage>
        <taxon>Bacteria</taxon>
        <taxon>Pseudomonadati</taxon>
        <taxon>Pseudomonadota</taxon>
        <taxon>Alphaproteobacteria</taxon>
        <taxon>Hyphomicrobiales</taxon>
        <taxon>Rhizobiaceae</taxon>
        <taxon>Rhizobium/Agrobacterium group</taxon>
        <taxon>Rhizobium</taxon>
    </lineage>
</organism>
<comment type="caution">
    <text evidence="1">The sequence shown here is derived from an EMBL/GenBank/DDBJ whole genome shotgun (WGS) entry which is preliminary data.</text>
</comment>
<dbReference type="GO" id="GO:0004497">
    <property type="term" value="F:monooxygenase activity"/>
    <property type="evidence" value="ECO:0007669"/>
    <property type="project" value="UniProtKB-KW"/>
</dbReference>
<dbReference type="Proteomes" id="UP000620262">
    <property type="component" value="Unassembled WGS sequence"/>
</dbReference>
<accession>A0ABR9J038</accession>
<sequence length="50" mass="5914">MIYEIAQLPVYKEHTETFKQAFAEVAPLLSRRVTAATFWRRESKHPNYST</sequence>
<evidence type="ECO:0000313" key="1">
    <source>
        <dbReference type="EMBL" id="MBE1508705.1"/>
    </source>
</evidence>
<dbReference type="EMBL" id="JADBEC010000002">
    <property type="protein sequence ID" value="MBE1508705.1"/>
    <property type="molecule type" value="Genomic_DNA"/>
</dbReference>
<proteinExistence type="predicted"/>
<keyword evidence="1" id="KW-0560">Oxidoreductase</keyword>
<protein>
    <submittedName>
        <fullName evidence="1">Heme-degrading monooxygenase HmoA</fullName>
    </submittedName>
</protein>
<keyword evidence="1" id="KW-0503">Monooxygenase</keyword>
<name>A0ABR9J038_RHIVS</name>
<gene>
    <name evidence="1" type="ORF">H4W29_005950</name>
</gene>
<reference evidence="1 2" key="1">
    <citation type="submission" date="2020-10" db="EMBL/GenBank/DDBJ databases">
        <title>Sequencing the genomes of 1000 actinobacteria strains.</title>
        <authorList>
            <person name="Klenk H.-P."/>
        </authorList>
    </citation>
    <scope>NUCLEOTIDE SEQUENCE [LARGE SCALE GENOMIC DNA]</scope>
    <source>
        <strain evidence="1 2">DSM 7307</strain>
    </source>
</reference>
<keyword evidence="2" id="KW-1185">Reference proteome</keyword>